<dbReference type="EMBL" id="CM044704">
    <property type="protein sequence ID" value="KAI5666853.1"/>
    <property type="molecule type" value="Genomic_DNA"/>
</dbReference>
<dbReference type="Proteomes" id="UP001060085">
    <property type="component" value="Linkage Group LG04"/>
</dbReference>
<accession>A0ACC0B2I8</accession>
<evidence type="ECO:0000313" key="1">
    <source>
        <dbReference type="EMBL" id="KAI5666853.1"/>
    </source>
</evidence>
<name>A0ACC0B2I8_CATRO</name>
<evidence type="ECO:0000313" key="2">
    <source>
        <dbReference type="Proteomes" id="UP001060085"/>
    </source>
</evidence>
<keyword evidence="2" id="KW-1185">Reference proteome</keyword>
<comment type="caution">
    <text evidence="1">The sequence shown here is derived from an EMBL/GenBank/DDBJ whole genome shotgun (WGS) entry which is preliminary data.</text>
</comment>
<gene>
    <name evidence="1" type="ORF">M9H77_16706</name>
</gene>
<proteinExistence type="predicted"/>
<sequence length="130" mass="14952">MPDMNQDGQGDEKFQELMRARERRIKEKDDQIAHGLMIKIEETMKEGLKFKNEGLEDYGNLHKLLMVQYLHLEQTMEQIGIGRNPGDLKKEPAAGGRLLEDGKYSRSSLHFKSFINLPRTLPSIGLDLLQ</sequence>
<protein>
    <submittedName>
        <fullName evidence="1">Uncharacterized protein</fullName>
    </submittedName>
</protein>
<reference evidence="2" key="1">
    <citation type="journal article" date="2023" name="Nat. Plants">
        <title>Single-cell RNA sequencing provides a high-resolution roadmap for understanding the multicellular compartmentation of specialized metabolism.</title>
        <authorList>
            <person name="Sun S."/>
            <person name="Shen X."/>
            <person name="Li Y."/>
            <person name="Li Y."/>
            <person name="Wang S."/>
            <person name="Li R."/>
            <person name="Zhang H."/>
            <person name="Shen G."/>
            <person name="Guo B."/>
            <person name="Wei J."/>
            <person name="Xu J."/>
            <person name="St-Pierre B."/>
            <person name="Chen S."/>
            <person name="Sun C."/>
        </authorList>
    </citation>
    <scope>NUCLEOTIDE SEQUENCE [LARGE SCALE GENOMIC DNA]</scope>
</reference>
<organism evidence="1 2">
    <name type="scientific">Catharanthus roseus</name>
    <name type="common">Madagascar periwinkle</name>
    <name type="synonym">Vinca rosea</name>
    <dbReference type="NCBI Taxonomy" id="4058"/>
    <lineage>
        <taxon>Eukaryota</taxon>
        <taxon>Viridiplantae</taxon>
        <taxon>Streptophyta</taxon>
        <taxon>Embryophyta</taxon>
        <taxon>Tracheophyta</taxon>
        <taxon>Spermatophyta</taxon>
        <taxon>Magnoliopsida</taxon>
        <taxon>eudicotyledons</taxon>
        <taxon>Gunneridae</taxon>
        <taxon>Pentapetalae</taxon>
        <taxon>asterids</taxon>
        <taxon>lamiids</taxon>
        <taxon>Gentianales</taxon>
        <taxon>Apocynaceae</taxon>
        <taxon>Rauvolfioideae</taxon>
        <taxon>Vinceae</taxon>
        <taxon>Catharanthinae</taxon>
        <taxon>Catharanthus</taxon>
    </lineage>
</organism>